<evidence type="ECO:0000313" key="1">
    <source>
        <dbReference type="EMBL" id="KKM78641.1"/>
    </source>
</evidence>
<protein>
    <submittedName>
        <fullName evidence="1">Uncharacterized protein</fullName>
    </submittedName>
</protein>
<proteinExistence type="predicted"/>
<accession>A0A0F9KV31</accession>
<dbReference type="EMBL" id="LAZR01008460">
    <property type="protein sequence ID" value="KKM78641.1"/>
    <property type="molecule type" value="Genomic_DNA"/>
</dbReference>
<gene>
    <name evidence="1" type="ORF">LCGC14_1357920</name>
</gene>
<organism evidence="1">
    <name type="scientific">marine sediment metagenome</name>
    <dbReference type="NCBI Taxonomy" id="412755"/>
    <lineage>
        <taxon>unclassified sequences</taxon>
        <taxon>metagenomes</taxon>
        <taxon>ecological metagenomes</taxon>
    </lineage>
</organism>
<name>A0A0F9KV31_9ZZZZ</name>
<reference evidence="1" key="1">
    <citation type="journal article" date="2015" name="Nature">
        <title>Complex archaea that bridge the gap between prokaryotes and eukaryotes.</title>
        <authorList>
            <person name="Spang A."/>
            <person name="Saw J.H."/>
            <person name="Jorgensen S.L."/>
            <person name="Zaremba-Niedzwiedzka K."/>
            <person name="Martijn J."/>
            <person name="Lind A.E."/>
            <person name="van Eijk R."/>
            <person name="Schleper C."/>
            <person name="Guy L."/>
            <person name="Ettema T.J."/>
        </authorList>
    </citation>
    <scope>NUCLEOTIDE SEQUENCE</scope>
</reference>
<comment type="caution">
    <text evidence="1">The sequence shown here is derived from an EMBL/GenBank/DDBJ whole genome shotgun (WGS) entry which is preliminary data.</text>
</comment>
<sequence>MSIGKFRDAETFYDLVQRRREAGFVKYAILVDGQEVDKAVFMDTSWETVEEVADAIVYLRFESAKVGSAGLKQEQNRIEAWIRSLLLLGSDIYSYRCRMIERGSDLVSTEVE</sequence>
<dbReference type="AlphaFoldDB" id="A0A0F9KV31"/>